<comment type="similarity">
    <text evidence="1 9 10">Belongs to the DNA mismatch repair MutS family.</text>
</comment>
<reference evidence="13 14" key="1">
    <citation type="submission" date="2018-05" db="EMBL/GenBank/DDBJ databases">
        <title>Genomic Encyclopedia of Type Strains, Phase IV (KMG-V): Genome sequencing to study the core and pangenomes of soil and plant-associated prokaryotes.</title>
        <authorList>
            <person name="Whitman W."/>
        </authorList>
    </citation>
    <scope>NUCLEOTIDE SEQUENCE [LARGE SCALE GENOMIC DNA]</scope>
    <source>
        <strain evidence="13 14">SLV-132</strain>
    </source>
</reference>
<gene>
    <name evidence="9" type="primary">mutS</name>
    <name evidence="13" type="ORF">C7419_1011773</name>
</gene>
<dbReference type="Gene3D" id="1.10.1420.10">
    <property type="match status" value="2"/>
</dbReference>
<protein>
    <recommendedName>
        <fullName evidence="2 9">DNA mismatch repair protein MutS</fullName>
    </recommendedName>
</protein>
<dbReference type="Pfam" id="PF01624">
    <property type="entry name" value="MutS_I"/>
    <property type="match status" value="1"/>
</dbReference>
<dbReference type="SMART" id="SM00534">
    <property type="entry name" value="MUTSac"/>
    <property type="match status" value="1"/>
</dbReference>
<dbReference type="Gene3D" id="3.30.420.110">
    <property type="entry name" value="MutS, connector domain"/>
    <property type="match status" value="1"/>
</dbReference>
<feature type="region of interest" description="Disordered" evidence="11">
    <location>
        <begin position="855"/>
        <end position="898"/>
    </location>
</feature>
<evidence type="ECO:0000256" key="8">
    <source>
        <dbReference type="ARBA" id="ARBA00024647"/>
    </source>
</evidence>
<dbReference type="InterPro" id="IPR017261">
    <property type="entry name" value="DNA_mismatch_repair_MutS/MSH"/>
</dbReference>
<dbReference type="GO" id="GO:0140664">
    <property type="term" value="F:ATP-dependent DNA damage sensor activity"/>
    <property type="evidence" value="ECO:0007669"/>
    <property type="project" value="InterPro"/>
</dbReference>
<dbReference type="HAMAP" id="MF_00096">
    <property type="entry name" value="MutS"/>
    <property type="match status" value="1"/>
</dbReference>
<comment type="function">
    <text evidence="8 9">This protein is involved in the repair of mismatches in DNA. It is possible that it carries out the mismatch recognition step. This protein has a weak ATPase activity.</text>
</comment>
<feature type="compositionally biased region" description="Acidic residues" evidence="11">
    <location>
        <begin position="870"/>
        <end position="880"/>
    </location>
</feature>
<evidence type="ECO:0000256" key="1">
    <source>
        <dbReference type="ARBA" id="ARBA00006271"/>
    </source>
</evidence>
<dbReference type="InterPro" id="IPR016151">
    <property type="entry name" value="DNA_mismatch_repair_MutS_N"/>
</dbReference>
<dbReference type="InterPro" id="IPR007860">
    <property type="entry name" value="DNA_mmatch_repair_MutS_con_dom"/>
</dbReference>
<dbReference type="Pfam" id="PF00488">
    <property type="entry name" value="MutS_V"/>
    <property type="match status" value="1"/>
</dbReference>
<evidence type="ECO:0000256" key="3">
    <source>
        <dbReference type="ARBA" id="ARBA00022741"/>
    </source>
</evidence>
<dbReference type="PIRSF" id="PIRSF037677">
    <property type="entry name" value="DNA_mis_repair_Msh6"/>
    <property type="match status" value="1"/>
</dbReference>
<dbReference type="GO" id="GO:0006298">
    <property type="term" value="P:mismatch repair"/>
    <property type="evidence" value="ECO:0007669"/>
    <property type="project" value="UniProtKB-UniRule"/>
</dbReference>
<dbReference type="CDD" id="cd03284">
    <property type="entry name" value="ABC_MutS1"/>
    <property type="match status" value="1"/>
</dbReference>
<evidence type="ECO:0000256" key="5">
    <source>
        <dbReference type="ARBA" id="ARBA00022840"/>
    </source>
</evidence>
<dbReference type="InterPro" id="IPR036678">
    <property type="entry name" value="MutS_con_dom_sf"/>
</dbReference>
<dbReference type="InterPro" id="IPR007696">
    <property type="entry name" value="DNA_mismatch_repair_MutS_core"/>
</dbReference>
<keyword evidence="7 9" id="KW-0234">DNA repair</keyword>
<dbReference type="InterPro" id="IPR007861">
    <property type="entry name" value="DNA_mismatch_repair_MutS_clamp"/>
</dbReference>
<dbReference type="FunFam" id="1.10.1420.10:FF:000001">
    <property type="entry name" value="DNA mismatch repair protein MutS"/>
    <property type="match status" value="1"/>
</dbReference>
<dbReference type="Pfam" id="PF05192">
    <property type="entry name" value="MutS_III"/>
    <property type="match status" value="1"/>
</dbReference>
<dbReference type="Gene3D" id="3.40.50.300">
    <property type="entry name" value="P-loop containing nucleotide triphosphate hydrolases"/>
    <property type="match status" value="1"/>
</dbReference>
<feature type="domain" description="DNA mismatch repair proteins mutS family" evidence="12">
    <location>
        <begin position="739"/>
        <end position="755"/>
    </location>
</feature>
<dbReference type="FunFam" id="3.40.1170.10:FF:000001">
    <property type="entry name" value="DNA mismatch repair protein MutS"/>
    <property type="match status" value="1"/>
</dbReference>
<feature type="binding site" evidence="9">
    <location>
        <begin position="665"/>
        <end position="672"/>
    </location>
    <ligand>
        <name>ATP</name>
        <dbReference type="ChEBI" id="CHEBI:30616"/>
    </ligand>
</feature>
<keyword evidence="4 9" id="KW-0227">DNA damage</keyword>
<evidence type="ECO:0000313" key="13">
    <source>
        <dbReference type="EMBL" id="PWK37886.1"/>
    </source>
</evidence>
<dbReference type="GO" id="GO:0003684">
    <property type="term" value="F:damaged DNA binding"/>
    <property type="evidence" value="ECO:0007669"/>
    <property type="project" value="UniProtKB-UniRule"/>
</dbReference>
<dbReference type="GO" id="GO:0005524">
    <property type="term" value="F:ATP binding"/>
    <property type="evidence" value="ECO:0007669"/>
    <property type="project" value="UniProtKB-UniRule"/>
</dbReference>
<dbReference type="Pfam" id="PF05190">
    <property type="entry name" value="MutS_IV"/>
    <property type="match status" value="1"/>
</dbReference>
<dbReference type="SUPFAM" id="SSF52540">
    <property type="entry name" value="P-loop containing nucleoside triphosphate hydrolases"/>
    <property type="match status" value="1"/>
</dbReference>
<dbReference type="PANTHER" id="PTHR11361">
    <property type="entry name" value="DNA MISMATCH REPAIR PROTEIN MUTS FAMILY MEMBER"/>
    <property type="match status" value="1"/>
</dbReference>
<keyword evidence="6 9" id="KW-0238">DNA-binding</keyword>
<dbReference type="InterPro" id="IPR036187">
    <property type="entry name" value="DNA_mismatch_repair_MutS_sf"/>
</dbReference>
<evidence type="ECO:0000313" key="14">
    <source>
        <dbReference type="Proteomes" id="UP000245754"/>
    </source>
</evidence>
<dbReference type="Proteomes" id="UP000245754">
    <property type="component" value="Unassembled WGS sequence"/>
</dbReference>
<evidence type="ECO:0000259" key="12">
    <source>
        <dbReference type="PROSITE" id="PS00486"/>
    </source>
</evidence>
<dbReference type="Gene3D" id="3.40.1170.10">
    <property type="entry name" value="DNA repair protein MutS, domain I"/>
    <property type="match status" value="1"/>
</dbReference>
<dbReference type="InterPro" id="IPR005748">
    <property type="entry name" value="DNA_mismatch_repair_MutS"/>
</dbReference>
<keyword evidence="3 9" id="KW-0547">Nucleotide-binding</keyword>
<keyword evidence="5 9" id="KW-0067">ATP-binding</keyword>
<sequence>MSAEALSHLNDAPRNDAHENNSDRAPIPAEVGLNDVAANDGKRAAAKDGAKDKGHTPMMQQYLRLKADHPDTLLFYRMGDFYELFHDDAEKAARLLDITLTSRGQSGGVPIRMAGIPFHSVDQYLAKLVKLGESVAICEQIGDPATSKGPVERKVVRIVTPGTLTDAALLPDKVDTFLMAVHQQTTRRGVSKTGLAWLNLASGELRLMECDAAQLARELERIRPAELLHADGIDLPQLACARTRLPEWHFDQDAGTRRLREQIGVASLEPFGCAGLGAALGAAGALLNYAATTQGQSLRHVQGVLVERESEFVGIDTATRRNLELTETLRGGESPTLFSLLDTCATTMGSRALRHWLHHPLRDTAIPRARQQAIGALIAQGPDRVRGVLRRLADVERITSRLALLSARPRDLSSLRDTLRALPEVQASVTLDEGAPLLVQTVNDLAVPQDCLDLLVRAVAEEPSTVVRDGGVIARGYDADLDELRDISENCGQFLIDLETRERARTGIANLRVEYNRVHGFYIEVTNGQADKVPDDYRRRQTLKNAERYITPELKSFEDKALSAQDRALAREKQLFDALLQQLLPHIGGLQRVAGALARLDVIAALAERAQTLDWTQPERVNENVIDIVQGRHPVVESQLAAESVAFIANDAQLNEARKLLLITGPNMGGKSTFMRQTALIVLLACVGAWVPARRAVIGPIDRIFTRIGAADDLAGGRSTFMVEMTEAAGILHHATPSSLVLMDEIGRGTSTFDGLALAWAIARHLLSHNRSHTLFATHYFELTQLPQEFPQAANVHLSAVEHGDGIVFLHAVQDGPASQSYGLQVAQLAGVPQPVIRAARKHLAWLEQQSADATPTPQLDLFAAPVTPPDDDDADDDRDAGDRSTSGTGSLSSPLSSARAAALDALDDIDPDRLTPRDALDALYRLKSLAEGNA</sequence>
<evidence type="ECO:0000256" key="10">
    <source>
        <dbReference type="RuleBase" id="RU003756"/>
    </source>
</evidence>
<evidence type="ECO:0000256" key="11">
    <source>
        <dbReference type="SAM" id="MobiDB-lite"/>
    </source>
</evidence>
<keyword evidence="14" id="KW-1185">Reference proteome</keyword>
<feature type="compositionally biased region" description="Basic and acidic residues" evidence="11">
    <location>
        <begin position="11"/>
        <end position="22"/>
    </location>
</feature>
<feature type="region of interest" description="Disordered" evidence="11">
    <location>
        <begin position="1"/>
        <end position="55"/>
    </location>
</feature>
<feature type="compositionally biased region" description="Low complexity" evidence="11">
    <location>
        <begin position="884"/>
        <end position="898"/>
    </location>
</feature>
<dbReference type="NCBIfam" id="TIGR01070">
    <property type="entry name" value="mutS1"/>
    <property type="match status" value="1"/>
</dbReference>
<dbReference type="Gene3D" id="6.10.140.430">
    <property type="match status" value="1"/>
</dbReference>
<accession>A0A316F063</accession>
<evidence type="ECO:0000256" key="6">
    <source>
        <dbReference type="ARBA" id="ARBA00023125"/>
    </source>
</evidence>
<dbReference type="EMBL" id="QGGT01000001">
    <property type="protein sequence ID" value="PWK37886.1"/>
    <property type="molecule type" value="Genomic_DNA"/>
</dbReference>
<dbReference type="InterPro" id="IPR045076">
    <property type="entry name" value="MutS"/>
</dbReference>
<name>A0A316F063_9BURK</name>
<dbReference type="PANTHER" id="PTHR11361:SF34">
    <property type="entry name" value="DNA MISMATCH REPAIR PROTEIN MSH1, MITOCHONDRIAL"/>
    <property type="match status" value="1"/>
</dbReference>
<dbReference type="SUPFAM" id="SSF53150">
    <property type="entry name" value="DNA repair protein MutS, domain II"/>
    <property type="match status" value="1"/>
</dbReference>
<dbReference type="NCBIfam" id="NF003810">
    <property type="entry name" value="PRK05399.1"/>
    <property type="match status" value="1"/>
</dbReference>
<dbReference type="InterPro" id="IPR007695">
    <property type="entry name" value="DNA_mismatch_repair_MutS-lik_N"/>
</dbReference>
<dbReference type="SUPFAM" id="SSF48334">
    <property type="entry name" value="DNA repair protein MutS, domain III"/>
    <property type="match status" value="1"/>
</dbReference>
<dbReference type="InterPro" id="IPR000432">
    <property type="entry name" value="DNA_mismatch_repair_MutS_C"/>
</dbReference>
<dbReference type="GO" id="GO:0030983">
    <property type="term" value="F:mismatched DNA binding"/>
    <property type="evidence" value="ECO:0007669"/>
    <property type="project" value="InterPro"/>
</dbReference>
<comment type="caution">
    <text evidence="13">The sequence shown here is derived from an EMBL/GenBank/DDBJ whole genome shotgun (WGS) entry which is preliminary data.</text>
</comment>
<dbReference type="InterPro" id="IPR027417">
    <property type="entry name" value="P-loop_NTPase"/>
</dbReference>
<proteinExistence type="inferred from homology"/>
<evidence type="ECO:0000256" key="7">
    <source>
        <dbReference type="ARBA" id="ARBA00023204"/>
    </source>
</evidence>
<dbReference type="PROSITE" id="PS00486">
    <property type="entry name" value="DNA_MISMATCH_REPAIR_2"/>
    <property type="match status" value="1"/>
</dbReference>
<dbReference type="AlphaFoldDB" id="A0A316F063"/>
<dbReference type="SMART" id="SM00533">
    <property type="entry name" value="MUTSd"/>
    <property type="match status" value="1"/>
</dbReference>
<dbReference type="SUPFAM" id="SSF55271">
    <property type="entry name" value="DNA repair protein MutS, domain I"/>
    <property type="match status" value="1"/>
</dbReference>
<organism evidence="13 14">
    <name type="scientific">Cupriavidus plantarum</name>
    <dbReference type="NCBI Taxonomy" id="942865"/>
    <lineage>
        <taxon>Bacteria</taxon>
        <taxon>Pseudomonadati</taxon>
        <taxon>Pseudomonadota</taxon>
        <taxon>Betaproteobacteria</taxon>
        <taxon>Burkholderiales</taxon>
        <taxon>Burkholderiaceae</taxon>
        <taxon>Cupriavidus</taxon>
    </lineage>
</organism>
<evidence type="ECO:0000256" key="4">
    <source>
        <dbReference type="ARBA" id="ARBA00022763"/>
    </source>
</evidence>
<evidence type="ECO:0000256" key="2">
    <source>
        <dbReference type="ARBA" id="ARBA00021982"/>
    </source>
</evidence>
<dbReference type="GO" id="GO:0005829">
    <property type="term" value="C:cytosol"/>
    <property type="evidence" value="ECO:0007669"/>
    <property type="project" value="TreeGrafter"/>
</dbReference>
<dbReference type="Pfam" id="PF05188">
    <property type="entry name" value="MutS_II"/>
    <property type="match status" value="1"/>
</dbReference>
<evidence type="ECO:0000256" key="9">
    <source>
        <dbReference type="HAMAP-Rule" id="MF_00096"/>
    </source>
</evidence>
<feature type="compositionally biased region" description="Basic and acidic residues" evidence="11">
    <location>
        <begin position="40"/>
        <end position="55"/>
    </location>
</feature>